<dbReference type="AlphaFoldDB" id="A0A3B0XDD4"/>
<dbReference type="EMBL" id="UOFG01000166">
    <property type="protein sequence ID" value="VAW62293.1"/>
    <property type="molecule type" value="Genomic_DNA"/>
</dbReference>
<organism evidence="1">
    <name type="scientific">hydrothermal vent metagenome</name>
    <dbReference type="NCBI Taxonomy" id="652676"/>
    <lineage>
        <taxon>unclassified sequences</taxon>
        <taxon>metagenomes</taxon>
        <taxon>ecological metagenomes</taxon>
    </lineage>
</organism>
<sequence length="44" mass="5296">MCIGRYYSPELSFKTEILAFPVDLRSILTFFYIKTIDYEVKNNR</sequence>
<proteinExistence type="predicted"/>
<protein>
    <submittedName>
        <fullName evidence="1">Uncharacterized protein</fullName>
    </submittedName>
</protein>
<accession>A0A3B0XDD4</accession>
<reference evidence="1" key="1">
    <citation type="submission" date="2018-06" db="EMBL/GenBank/DDBJ databases">
        <authorList>
            <person name="Zhirakovskaya E."/>
        </authorList>
    </citation>
    <scope>NUCLEOTIDE SEQUENCE</scope>
</reference>
<gene>
    <name evidence="1" type="ORF">MNBD_GAMMA11-1584</name>
</gene>
<name>A0A3B0XDD4_9ZZZZ</name>
<evidence type="ECO:0000313" key="1">
    <source>
        <dbReference type="EMBL" id="VAW62293.1"/>
    </source>
</evidence>